<dbReference type="SUPFAM" id="SSF53822">
    <property type="entry name" value="Periplasmic binding protein-like I"/>
    <property type="match status" value="1"/>
</dbReference>
<accession>A0A9D2JXX7</accession>
<evidence type="ECO:0000313" key="1">
    <source>
        <dbReference type="EMBL" id="HIZ71705.1"/>
    </source>
</evidence>
<dbReference type="PROSITE" id="PS51257">
    <property type="entry name" value="PROKAR_LIPOPROTEIN"/>
    <property type="match status" value="1"/>
</dbReference>
<comment type="caution">
    <text evidence="1">The sequence shown here is derived from an EMBL/GenBank/DDBJ whole genome shotgun (WGS) entry which is preliminary data.</text>
</comment>
<reference evidence="1" key="2">
    <citation type="submission" date="2021-04" db="EMBL/GenBank/DDBJ databases">
        <authorList>
            <person name="Gilroy R."/>
        </authorList>
    </citation>
    <scope>NUCLEOTIDE SEQUENCE</scope>
    <source>
        <strain evidence="1">CHK169-4300</strain>
    </source>
</reference>
<dbReference type="EMBL" id="DXAZ01000132">
    <property type="protein sequence ID" value="HIZ71705.1"/>
    <property type="molecule type" value="Genomic_DNA"/>
</dbReference>
<reference evidence="1" key="1">
    <citation type="journal article" date="2021" name="PeerJ">
        <title>Extensive microbial diversity within the chicken gut microbiome revealed by metagenomics and culture.</title>
        <authorList>
            <person name="Gilroy R."/>
            <person name="Ravi A."/>
            <person name="Getino M."/>
            <person name="Pursley I."/>
            <person name="Horton D.L."/>
            <person name="Alikhan N.F."/>
            <person name="Baker D."/>
            <person name="Gharbi K."/>
            <person name="Hall N."/>
            <person name="Watson M."/>
            <person name="Adriaenssens E.M."/>
            <person name="Foster-Nyarko E."/>
            <person name="Jarju S."/>
            <person name="Secka A."/>
            <person name="Antonio M."/>
            <person name="Oren A."/>
            <person name="Chaudhuri R.R."/>
            <person name="La Ragione R."/>
            <person name="Hildebrand F."/>
            <person name="Pallen M.J."/>
        </authorList>
    </citation>
    <scope>NUCLEOTIDE SEQUENCE</scope>
    <source>
        <strain evidence="1">CHK169-4300</strain>
    </source>
</reference>
<sequence>MGKRDNTWLNRLGKFGLIWIVLILGACGKSEHADSASGESIQEIGILLSAEHSALTSAQKGFIEELERNDFVDGENVAINVLNAQGSSGNLHDMAQQLADESDLLLGISTSAAQALASVTDDIPILFTATTDPKGAGLIESVDAPGGNITGTSDMVPFEEQIELLISIIPESEKIGIIFNSSEPNSQVQADLAAEAIEMSNREAVIMTVTNTNDVQQVAERLLSEVDALYIPTDNTLSSAATTVGELAIEHQIPIVAGSIDHTADGGLATYGIDYYSLGQQTGKMAIDILKNETLPMDIPVETAEELELFVNEEMAESLGIDPKTIQIEE</sequence>
<dbReference type="Pfam" id="PF04392">
    <property type="entry name" value="ABC_sub_bind"/>
    <property type="match status" value="1"/>
</dbReference>
<dbReference type="Gene3D" id="3.40.50.2300">
    <property type="match status" value="2"/>
</dbReference>
<dbReference type="PANTHER" id="PTHR35271">
    <property type="entry name" value="ABC TRANSPORTER, SUBSTRATE-BINDING LIPOPROTEIN-RELATED"/>
    <property type="match status" value="1"/>
</dbReference>
<dbReference type="CDD" id="cd06325">
    <property type="entry name" value="PBP1_ABC_unchar_transporter"/>
    <property type="match status" value="1"/>
</dbReference>
<evidence type="ECO:0000313" key="2">
    <source>
        <dbReference type="Proteomes" id="UP000824106"/>
    </source>
</evidence>
<dbReference type="InterPro" id="IPR028082">
    <property type="entry name" value="Peripla_BP_I"/>
</dbReference>
<proteinExistence type="predicted"/>
<organism evidence="1 2">
    <name type="scientific">Candidatus Atopostipes pullistercoris</name>
    <dbReference type="NCBI Taxonomy" id="2838467"/>
    <lineage>
        <taxon>Bacteria</taxon>
        <taxon>Bacillati</taxon>
        <taxon>Bacillota</taxon>
        <taxon>Bacilli</taxon>
        <taxon>Lactobacillales</taxon>
        <taxon>Carnobacteriaceae</taxon>
        <taxon>Atopostipes</taxon>
    </lineage>
</organism>
<dbReference type="InterPro" id="IPR007487">
    <property type="entry name" value="ABC_transpt-TYRBP-like"/>
</dbReference>
<gene>
    <name evidence="1" type="ORF">H9808_08105</name>
</gene>
<dbReference type="Proteomes" id="UP000824106">
    <property type="component" value="Unassembled WGS sequence"/>
</dbReference>
<dbReference type="AlphaFoldDB" id="A0A9D2JXX7"/>
<dbReference type="PANTHER" id="PTHR35271:SF1">
    <property type="entry name" value="ABC TRANSPORTER, SUBSTRATE-BINDING LIPOPROTEIN"/>
    <property type="match status" value="1"/>
</dbReference>
<name>A0A9D2JXX7_9LACT</name>
<protein>
    <submittedName>
        <fullName evidence="1">ABC transporter substrate-binding protein</fullName>
    </submittedName>
</protein>